<dbReference type="OrthoDB" id="9814612at2"/>
<dbReference type="GO" id="GO:0016757">
    <property type="term" value="F:glycosyltransferase activity"/>
    <property type="evidence" value="ECO:0007669"/>
    <property type="project" value="InterPro"/>
</dbReference>
<dbReference type="PANTHER" id="PTHR45947:SF3">
    <property type="entry name" value="SULFOQUINOVOSYL TRANSFERASE SQD2"/>
    <property type="match status" value="1"/>
</dbReference>
<dbReference type="AlphaFoldDB" id="A0A1B2I7C0"/>
<dbReference type="InterPro" id="IPR050194">
    <property type="entry name" value="Glycosyltransferase_grp1"/>
</dbReference>
<dbReference type="Pfam" id="PF00534">
    <property type="entry name" value="Glycos_transf_1"/>
    <property type="match status" value="1"/>
</dbReference>
<evidence type="ECO:0008006" key="5">
    <source>
        <dbReference type="Google" id="ProtNLM"/>
    </source>
</evidence>
<accession>A0A1B2I7C0</accession>
<gene>
    <name evidence="3" type="ORF">BED41_12620</name>
</gene>
<dbReference type="PANTHER" id="PTHR45947">
    <property type="entry name" value="SULFOQUINOVOSYL TRANSFERASE SQD2"/>
    <property type="match status" value="1"/>
</dbReference>
<dbReference type="Proteomes" id="UP000093044">
    <property type="component" value="Chromosome"/>
</dbReference>
<evidence type="ECO:0000313" key="3">
    <source>
        <dbReference type="EMBL" id="ANZ45853.1"/>
    </source>
</evidence>
<dbReference type="Pfam" id="PF13439">
    <property type="entry name" value="Glyco_transf_4"/>
    <property type="match status" value="1"/>
</dbReference>
<sequence>MKIIEILPELDIGGVERHVIDLSNELAERGHEILVISAGGKMQCQLSQKVSHIEMPVHKKNPLTGWFCARKIARLVENGRYQLIHAHSRVPAWIARWASNMSGIPYVVTAHVDFGNKSRWIYSPYRDAARVICVSEAVREGMKQCFYENTQVVLNGLNIPGVSWRKDNLKGTIRFLFVGRLSLVKGLQDILKTIRKDGDWTLDILGDGPMKEKLEDICKERGFENKITFHGYSDMVDQFMANSSCLLFPSYTEGMPLTLARAVQIGIPVIASNIPSVREMAGCEDNLIPPGDLLAWEKALVDFMNVRKVKLSIPLSSVPTLQQMVDQDERIYEEVIELCERERQK</sequence>
<dbReference type="RefSeq" id="WP_066746932.1">
    <property type="nucleotide sequence ID" value="NZ_CP016757.1"/>
</dbReference>
<reference evidence="3" key="1">
    <citation type="submission" date="2016-08" db="EMBL/GenBank/DDBJ databases">
        <title>Complete genome of Cloacibacillus porcorum.</title>
        <authorList>
            <person name="Looft T."/>
            <person name="Bayles D.O."/>
            <person name="Alt D.P."/>
        </authorList>
    </citation>
    <scope>NUCLEOTIDE SEQUENCE [LARGE SCALE GENOMIC DNA]</scope>
    <source>
        <strain evidence="3">CL-84</strain>
    </source>
</reference>
<dbReference type="SUPFAM" id="SSF53756">
    <property type="entry name" value="UDP-Glycosyltransferase/glycogen phosphorylase"/>
    <property type="match status" value="1"/>
</dbReference>
<evidence type="ECO:0000259" key="2">
    <source>
        <dbReference type="Pfam" id="PF13439"/>
    </source>
</evidence>
<feature type="domain" description="Glycosyltransferase subfamily 4-like N-terminal" evidence="2">
    <location>
        <begin position="12"/>
        <end position="158"/>
    </location>
</feature>
<feature type="domain" description="Glycosyl transferase family 1" evidence="1">
    <location>
        <begin position="170"/>
        <end position="305"/>
    </location>
</feature>
<organism evidence="3 4">
    <name type="scientific">Cloacibacillus porcorum</name>
    <dbReference type="NCBI Taxonomy" id="1197717"/>
    <lineage>
        <taxon>Bacteria</taxon>
        <taxon>Thermotogati</taxon>
        <taxon>Synergistota</taxon>
        <taxon>Synergistia</taxon>
        <taxon>Synergistales</taxon>
        <taxon>Synergistaceae</taxon>
        <taxon>Cloacibacillus</taxon>
    </lineage>
</organism>
<dbReference type="InterPro" id="IPR028098">
    <property type="entry name" value="Glyco_trans_4-like_N"/>
</dbReference>
<protein>
    <recommendedName>
        <fullName evidence="5">Glycosyltransferase subfamily 4-like N-terminal domain-containing protein</fullName>
    </recommendedName>
</protein>
<evidence type="ECO:0000313" key="4">
    <source>
        <dbReference type="Proteomes" id="UP000093044"/>
    </source>
</evidence>
<dbReference type="KEGG" id="cpor:BED41_12620"/>
<dbReference type="EMBL" id="CP016757">
    <property type="protein sequence ID" value="ANZ45853.1"/>
    <property type="molecule type" value="Genomic_DNA"/>
</dbReference>
<keyword evidence="4" id="KW-1185">Reference proteome</keyword>
<name>A0A1B2I7C0_9BACT</name>
<dbReference type="GeneID" id="83058687"/>
<dbReference type="STRING" id="1197717.BED41_12620"/>
<dbReference type="InterPro" id="IPR001296">
    <property type="entry name" value="Glyco_trans_1"/>
</dbReference>
<dbReference type="Gene3D" id="3.40.50.2000">
    <property type="entry name" value="Glycogen Phosphorylase B"/>
    <property type="match status" value="2"/>
</dbReference>
<evidence type="ECO:0000259" key="1">
    <source>
        <dbReference type="Pfam" id="PF00534"/>
    </source>
</evidence>
<proteinExistence type="predicted"/>
<dbReference type="CDD" id="cd03819">
    <property type="entry name" value="GT4_WavL-like"/>
    <property type="match status" value="1"/>
</dbReference>